<dbReference type="AlphaFoldDB" id="A0A026VYX7"/>
<organism evidence="1 2">
    <name type="scientific">Ooceraea biroi</name>
    <name type="common">Clonal raider ant</name>
    <name type="synonym">Cerapachys biroi</name>
    <dbReference type="NCBI Taxonomy" id="2015173"/>
    <lineage>
        <taxon>Eukaryota</taxon>
        <taxon>Metazoa</taxon>
        <taxon>Ecdysozoa</taxon>
        <taxon>Arthropoda</taxon>
        <taxon>Hexapoda</taxon>
        <taxon>Insecta</taxon>
        <taxon>Pterygota</taxon>
        <taxon>Neoptera</taxon>
        <taxon>Endopterygota</taxon>
        <taxon>Hymenoptera</taxon>
        <taxon>Apocrita</taxon>
        <taxon>Aculeata</taxon>
        <taxon>Formicoidea</taxon>
        <taxon>Formicidae</taxon>
        <taxon>Dorylinae</taxon>
        <taxon>Ooceraea</taxon>
    </lineage>
</organism>
<sequence>MYLMLTTRPDLSVSVNFFSRFQSNATDLHWNDLKRILRYIKGTLNYDLFYQRGNHNRKTLLGYVDTDWAGGADRKSTSGFLFQVLWATRQITVALSCTEAEYVSLANAAT</sequence>
<dbReference type="STRING" id="2015173.A0A026VYX7"/>
<reference evidence="1 2" key="1">
    <citation type="journal article" date="2014" name="Curr. Biol.">
        <title>The genome of the clonal raider ant Cerapachys biroi.</title>
        <authorList>
            <person name="Oxley P.R."/>
            <person name="Ji L."/>
            <person name="Fetter-Pruneda I."/>
            <person name="McKenzie S.K."/>
            <person name="Li C."/>
            <person name="Hu H."/>
            <person name="Zhang G."/>
            <person name="Kronauer D.J."/>
        </authorList>
    </citation>
    <scope>NUCLEOTIDE SEQUENCE [LARGE SCALE GENOMIC DNA]</scope>
</reference>
<evidence type="ECO:0000313" key="1">
    <source>
        <dbReference type="EMBL" id="EZA48641.1"/>
    </source>
</evidence>
<proteinExistence type="predicted"/>
<dbReference type="EMBL" id="KK107588">
    <property type="protein sequence ID" value="EZA48641.1"/>
    <property type="molecule type" value="Genomic_DNA"/>
</dbReference>
<dbReference type="Proteomes" id="UP000053097">
    <property type="component" value="Unassembled WGS sequence"/>
</dbReference>
<dbReference type="PANTHER" id="PTHR11439">
    <property type="entry name" value="GAG-POL-RELATED RETROTRANSPOSON"/>
    <property type="match status" value="1"/>
</dbReference>
<protein>
    <submittedName>
        <fullName evidence="1">Copia protein</fullName>
    </submittedName>
</protein>
<dbReference type="OMA" id="FHILAFP"/>
<accession>A0A026VYX7</accession>
<name>A0A026VYX7_OOCBI</name>
<evidence type="ECO:0000313" key="2">
    <source>
        <dbReference type="Proteomes" id="UP000053097"/>
    </source>
</evidence>
<gene>
    <name evidence="1" type="ORF">X777_13604</name>
</gene>
<dbReference type="OrthoDB" id="7549815at2759"/>
<keyword evidence="2" id="KW-1185">Reference proteome</keyword>
<dbReference type="PANTHER" id="PTHR11439:SF463">
    <property type="entry name" value="REVERSE TRANSCRIPTASE TY1_COPIA-TYPE DOMAIN-CONTAINING PROTEIN"/>
    <property type="match status" value="1"/>
</dbReference>